<accession>A0A1G7CNP7</accession>
<reference evidence="2 3" key="1">
    <citation type="submission" date="2016-10" db="EMBL/GenBank/DDBJ databases">
        <authorList>
            <person name="de Groot N.N."/>
        </authorList>
    </citation>
    <scope>NUCLEOTIDE SEQUENCE [LARGE SCALE GENOMIC DNA]</scope>
    <source>
        <strain evidence="2 3">ATCC 700224</strain>
    </source>
</reference>
<dbReference type="OrthoDB" id="9813682at2"/>
<dbReference type="RefSeq" id="WP_092785663.1">
    <property type="nucleotide sequence ID" value="NZ_FNAP01000006.1"/>
</dbReference>
<dbReference type="CDD" id="cd00293">
    <property type="entry name" value="USP-like"/>
    <property type="match status" value="1"/>
</dbReference>
<dbReference type="Pfam" id="PF00582">
    <property type="entry name" value="Usp"/>
    <property type="match status" value="1"/>
</dbReference>
<proteinExistence type="predicted"/>
<feature type="domain" description="UspA" evidence="1">
    <location>
        <begin position="23"/>
        <end position="152"/>
    </location>
</feature>
<dbReference type="InterPro" id="IPR006016">
    <property type="entry name" value="UspA"/>
</dbReference>
<dbReference type="STRING" id="69960.SAMN05421720_106128"/>
<evidence type="ECO:0000313" key="2">
    <source>
        <dbReference type="EMBL" id="SDE40085.1"/>
    </source>
</evidence>
<evidence type="ECO:0000313" key="3">
    <source>
        <dbReference type="Proteomes" id="UP000199412"/>
    </source>
</evidence>
<dbReference type="EMBL" id="FNAP01000006">
    <property type="protein sequence ID" value="SDE40085.1"/>
    <property type="molecule type" value="Genomic_DNA"/>
</dbReference>
<evidence type="ECO:0000259" key="1">
    <source>
        <dbReference type="Pfam" id="PF00582"/>
    </source>
</evidence>
<name>A0A1G7CNP7_9PROT</name>
<gene>
    <name evidence="2" type="ORF">SAMN05421720_106128</name>
</gene>
<dbReference type="SUPFAM" id="SSF52402">
    <property type="entry name" value="Adenine nucleotide alpha hydrolases-like"/>
    <property type="match status" value="1"/>
</dbReference>
<organism evidence="2 3">
    <name type="scientific">Rhodospira trueperi</name>
    <dbReference type="NCBI Taxonomy" id="69960"/>
    <lineage>
        <taxon>Bacteria</taxon>
        <taxon>Pseudomonadati</taxon>
        <taxon>Pseudomonadota</taxon>
        <taxon>Alphaproteobacteria</taxon>
        <taxon>Rhodospirillales</taxon>
        <taxon>Rhodospirillaceae</taxon>
        <taxon>Rhodospira</taxon>
    </lineage>
</organism>
<keyword evidence="3" id="KW-1185">Reference proteome</keyword>
<protein>
    <submittedName>
        <fullName evidence="2">Universal stress protein family protein</fullName>
    </submittedName>
</protein>
<dbReference type="InterPro" id="IPR014729">
    <property type="entry name" value="Rossmann-like_a/b/a_fold"/>
</dbReference>
<dbReference type="AlphaFoldDB" id="A0A1G7CNP7"/>
<sequence>MLFSSAVPREEVHASARVSPDHRTFLVVVDQTREMQAALRFACRRAVATGGHVALLHVSQPAEFEHWMFVGKRMRDEARESAEEVLQRKASLVGRMTGRMPALFVREGDATDELLDLLEEEPNISVVVLATGSGNDGPGPLVTALIGKHAHRLRVPLTLVPGHLSTDEIDDLA</sequence>
<dbReference type="Proteomes" id="UP000199412">
    <property type="component" value="Unassembled WGS sequence"/>
</dbReference>
<dbReference type="Gene3D" id="3.40.50.620">
    <property type="entry name" value="HUPs"/>
    <property type="match status" value="1"/>
</dbReference>